<sequence>MHSNLDMNIQNLLVTSLLALTFLLPCIQSLKPCHYSTVLNRSSFPAGFLFGAGSSAYQSEGAAYVDGKTRSIWDSFVIEHPEKISDHSNGDVADEFYYLYKEDVAAMKEIGLDTFKFSISWPRVLPKGKISGGVNWKGVDFYNSLINELTSNGASQKGIIGITVNTEWQIPKYQTVSCRKAALRALDFKLGWIVHPLTFGDYPKTMRNLVGNRLPNFTDEQTILIKGSLDFVGVNYYTTRYAEKSNSSSSLLSYTTDSHVNDTVEKNGIPIGELAGGNWIYMYPRGLGELSLYVKREYNLPIYITENGMADANNSSLSVDEALDDSLRITYLQLHLSDLLQAIKKGADVRGYSVWSFLDDFEWASGYTLPLAMATDYCIGKLLNLQLSLPSAATKWEMKIKDLPVTYLLALTLSLSSIECLKTCDKFSTTLNRSSFPAGFLFGAGSSAYQSEGATYADGRRRNIWDTFVIEHPEKISDHSTGDVADEFYYLYKEDVALMKEIGLDTFRFSIAWSRVLPEGKISAGVNWLGVKFYNALIDDLLSNGIEPFVTISHYDVPKTLEDAYGGFLSPEIVNDFRDYADFCFQEFGDRVKYWITINEPNLFTCYGYATGILAPGRCSNYIGNCTQGNSATEPYLVAHHIILSHATAANLYRQKYQAFQKGIIGITLDTAWQVPKYQTVANRKAALRALDFYIGWILHPMTFGDYPKIMRKMVGSRLPTFTYEQSNLVKGSLDFLGVNYYTSKYAEDSNSSSILLSYTTDSHVNNTYEKNGIPIGEPTDVSWLYIYPKGIREIVLYITKKYNSPPIYITENGMGYTNNRSLPVGEALKDSTRIKYHQLHLSYLLQAIKKGVDVRGYLIWSFLDDFEGASGYTERFGLTYVDYNKKLTRYLKNSALWYRNFLQEETTTTEHPFLLFSM</sequence>
<reference evidence="2" key="1">
    <citation type="journal article" date="2023" name="G3 (Bethesda)">
        <title>Genome assembly and association tests identify interacting loci associated with vigor, precocity, and sex in interspecific pistachio rootstocks.</title>
        <authorList>
            <person name="Palmer W."/>
            <person name="Jacygrad E."/>
            <person name="Sagayaradj S."/>
            <person name="Cavanaugh K."/>
            <person name="Han R."/>
            <person name="Bertier L."/>
            <person name="Beede B."/>
            <person name="Kafkas S."/>
            <person name="Golino D."/>
            <person name="Preece J."/>
            <person name="Michelmore R."/>
        </authorList>
    </citation>
    <scope>NUCLEOTIDE SEQUENCE [LARGE SCALE GENOMIC DNA]</scope>
</reference>
<evidence type="ECO:0000313" key="2">
    <source>
        <dbReference type="Proteomes" id="UP001164250"/>
    </source>
</evidence>
<dbReference type="EMBL" id="CM047902">
    <property type="protein sequence ID" value="KAJ0096250.1"/>
    <property type="molecule type" value="Genomic_DNA"/>
</dbReference>
<evidence type="ECO:0000313" key="1">
    <source>
        <dbReference type="EMBL" id="KAJ0096250.1"/>
    </source>
</evidence>
<proteinExistence type="predicted"/>
<dbReference type="Proteomes" id="UP001164250">
    <property type="component" value="Chromosome 6"/>
</dbReference>
<keyword evidence="2" id="KW-1185">Reference proteome</keyword>
<name>A0ACC1BBE6_9ROSI</name>
<protein>
    <submittedName>
        <fullName evidence="1">Uncharacterized protein</fullName>
    </submittedName>
</protein>
<gene>
    <name evidence="1" type="ORF">Patl1_17270</name>
</gene>
<accession>A0ACC1BBE6</accession>
<organism evidence="1 2">
    <name type="scientific">Pistacia atlantica</name>
    <dbReference type="NCBI Taxonomy" id="434234"/>
    <lineage>
        <taxon>Eukaryota</taxon>
        <taxon>Viridiplantae</taxon>
        <taxon>Streptophyta</taxon>
        <taxon>Embryophyta</taxon>
        <taxon>Tracheophyta</taxon>
        <taxon>Spermatophyta</taxon>
        <taxon>Magnoliopsida</taxon>
        <taxon>eudicotyledons</taxon>
        <taxon>Gunneridae</taxon>
        <taxon>Pentapetalae</taxon>
        <taxon>rosids</taxon>
        <taxon>malvids</taxon>
        <taxon>Sapindales</taxon>
        <taxon>Anacardiaceae</taxon>
        <taxon>Pistacia</taxon>
    </lineage>
</organism>
<comment type="caution">
    <text evidence="1">The sequence shown here is derived from an EMBL/GenBank/DDBJ whole genome shotgun (WGS) entry which is preliminary data.</text>
</comment>